<dbReference type="EMBL" id="PFQX01000054">
    <property type="protein sequence ID" value="PJC65288.1"/>
    <property type="molecule type" value="Genomic_DNA"/>
</dbReference>
<accession>A0A2M8G0Z1</accession>
<dbReference type="Proteomes" id="UP000229674">
    <property type="component" value="Unassembled WGS sequence"/>
</dbReference>
<evidence type="ECO:0000313" key="1">
    <source>
        <dbReference type="EMBL" id="PJC65288.1"/>
    </source>
</evidence>
<name>A0A2M8G0Z1_9BACT</name>
<proteinExistence type="predicted"/>
<protein>
    <submittedName>
        <fullName evidence="1">Uncharacterized protein</fullName>
    </submittedName>
</protein>
<evidence type="ECO:0000313" key="2">
    <source>
        <dbReference type="Proteomes" id="UP000229674"/>
    </source>
</evidence>
<gene>
    <name evidence="1" type="ORF">CO020_01435</name>
</gene>
<organism evidence="1 2">
    <name type="scientific">Candidatus Colwellbacteria bacterium CG_4_9_14_0_2_um_filter_50_12</name>
    <dbReference type="NCBI Taxonomy" id="1974538"/>
    <lineage>
        <taxon>Bacteria</taxon>
        <taxon>Candidatus Colwelliibacteriota</taxon>
    </lineage>
</organism>
<comment type="caution">
    <text evidence="1">The sequence shown here is derived from an EMBL/GenBank/DDBJ whole genome shotgun (WGS) entry which is preliminary data.</text>
</comment>
<reference evidence="2" key="1">
    <citation type="submission" date="2017-09" db="EMBL/GenBank/DDBJ databases">
        <title>Depth-based differentiation of microbial function through sediment-hosted aquifers and enrichment of novel symbionts in the deep terrestrial subsurface.</title>
        <authorList>
            <person name="Probst A.J."/>
            <person name="Ladd B."/>
            <person name="Jarett J.K."/>
            <person name="Geller-Mcgrath D.E."/>
            <person name="Sieber C.M.K."/>
            <person name="Emerson J.B."/>
            <person name="Anantharaman K."/>
            <person name="Thomas B.C."/>
            <person name="Malmstrom R."/>
            <person name="Stieglmeier M."/>
            <person name="Klingl A."/>
            <person name="Woyke T."/>
            <person name="Ryan C.M."/>
            <person name="Banfield J.F."/>
        </authorList>
    </citation>
    <scope>NUCLEOTIDE SEQUENCE [LARGE SCALE GENOMIC DNA]</scope>
</reference>
<sequence length="65" mass="7176">MMIVKCESALTRELKNNPALMPVLKAGDLTEVKLIEKTGRVAYFEIPRIGTGIVYGIELLNAKDV</sequence>
<feature type="non-terminal residue" evidence="1">
    <location>
        <position position="65"/>
    </location>
</feature>
<dbReference type="AlphaFoldDB" id="A0A2M8G0Z1"/>